<protein>
    <submittedName>
        <fullName evidence="1">Uncharacterized protein</fullName>
    </submittedName>
</protein>
<dbReference type="Proteomes" id="UP000017559">
    <property type="component" value="Unassembled WGS sequence"/>
</dbReference>
<proteinExistence type="predicted"/>
<comment type="caution">
    <text evidence="1">The sequence shown here is derived from an EMBL/GenBank/DDBJ whole genome shotgun (WGS) entry which is preliminary data.</text>
</comment>
<sequence>MQAHSLEATFLAFLWPGMTISPLRNLMRHRRPIIVEVFLSHHSLCDMASTICHNEVLVVPTCITMSQSWLLLGER</sequence>
<evidence type="ECO:0000313" key="2">
    <source>
        <dbReference type="Proteomes" id="UP000017559"/>
    </source>
</evidence>
<evidence type="ECO:0000313" key="1">
    <source>
        <dbReference type="EMBL" id="ESK96236.1"/>
    </source>
</evidence>
<dbReference type="KEGG" id="mrr:Moror_7226"/>
<name>V2XTR1_MONRO</name>
<accession>V2XTR1</accession>
<dbReference type="AlphaFoldDB" id="V2XTR1"/>
<keyword evidence="2" id="KW-1185">Reference proteome</keyword>
<organism evidence="1 2">
    <name type="scientific">Moniliophthora roreri (strain MCA 2997)</name>
    <name type="common">Cocoa frosty pod rot fungus</name>
    <name type="synonym">Crinipellis roreri</name>
    <dbReference type="NCBI Taxonomy" id="1381753"/>
    <lineage>
        <taxon>Eukaryota</taxon>
        <taxon>Fungi</taxon>
        <taxon>Dikarya</taxon>
        <taxon>Basidiomycota</taxon>
        <taxon>Agaricomycotina</taxon>
        <taxon>Agaricomycetes</taxon>
        <taxon>Agaricomycetidae</taxon>
        <taxon>Agaricales</taxon>
        <taxon>Marasmiineae</taxon>
        <taxon>Marasmiaceae</taxon>
        <taxon>Moniliophthora</taxon>
    </lineage>
</organism>
<dbReference type="EMBL" id="AWSO01000052">
    <property type="protein sequence ID" value="ESK96236.1"/>
    <property type="molecule type" value="Genomic_DNA"/>
</dbReference>
<gene>
    <name evidence="1" type="ORF">Moror_7226</name>
</gene>
<reference evidence="1 2" key="1">
    <citation type="journal article" date="2014" name="BMC Genomics">
        <title>Genome and secretome analysis of the hemibiotrophic fungal pathogen, Moniliophthora roreri, which causes frosty pod rot disease of cacao: mechanisms of the biotrophic and necrotrophic phases.</title>
        <authorList>
            <person name="Meinhardt L.W."/>
            <person name="Costa G.G.L."/>
            <person name="Thomazella D.P.T."/>
            <person name="Teixeira P.J.P.L."/>
            <person name="Carazzolle M.F."/>
            <person name="Schuster S.C."/>
            <person name="Carlson J.E."/>
            <person name="Guiltinan M.J."/>
            <person name="Mieczkowski P."/>
            <person name="Farmer A."/>
            <person name="Ramaraj T."/>
            <person name="Crozier J."/>
            <person name="Davis R.E."/>
            <person name="Shao J."/>
            <person name="Melnick R.L."/>
            <person name="Pereira G.A.G."/>
            <person name="Bailey B.A."/>
        </authorList>
    </citation>
    <scope>NUCLEOTIDE SEQUENCE [LARGE SCALE GENOMIC DNA]</scope>
    <source>
        <strain evidence="1 2">MCA 2997</strain>
    </source>
</reference>
<dbReference type="HOGENOM" id="CLU_2671616_0_0_1"/>